<accession>A0A426DNM0</accession>
<keyword evidence="4" id="KW-0804">Transcription</keyword>
<dbReference type="InterPro" id="IPR005119">
    <property type="entry name" value="LysR_subst-bd"/>
</dbReference>
<evidence type="ECO:0000256" key="4">
    <source>
        <dbReference type="ARBA" id="ARBA00023163"/>
    </source>
</evidence>
<gene>
    <name evidence="6" type="ORF">EBB54_25995</name>
</gene>
<keyword evidence="2" id="KW-0805">Transcription regulation</keyword>
<dbReference type="InterPro" id="IPR036390">
    <property type="entry name" value="WH_DNA-bd_sf"/>
</dbReference>
<dbReference type="FunFam" id="1.10.10.10:FF:000001">
    <property type="entry name" value="LysR family transcriptional regulator"/>
    <property type="match status" value="1"/>
</dbReference>
<dbReference type="RefSeq" id="WP_125129533.1">
    <property type="nucleotide sequence ID" value="NZ_RHJS01000002.1"/>
</dbReference>
<dbReference type="PANTHER" id="PTHR30126">
    <property type="entry name" value="HTH-TYPE TRANSCRIPTIONAL REGULATOR"/>
    <property type="match status" value="1"/>
</dbReference>
<dbReference type="SUPFAM" id="SSF46785">
    <property type="entry name" value="Winged helix' DNA-binding domain"/>
    <property type="match status" value="1"/>
</dbReference>
<organism evidence="6 7">
    <name type="scientific">Schaedlerella arabinosiphila</name>
    <dbReference type="NCBI Taxonomy" id="2044587"/>
    <lineage>
        <taxon>Bacteria</taxon>
        <taxon>Bacillati</taxon>
        <taxon>Bacillota</taxon>
        <taxon>Clostridia</taxon>
        <taxon>Lachnospirales</taxon>
        <taxon>Lachnospiraceae</taxon>
        <taxon>Schaedlerella</taxon>
    </lineage>
</organism>
<dbReference type="Proteomes" id="UP000274920">
    <property type="component" value="Unassembled WGS sequence"/>
</dbReference>
<dbReference type="CDD" id="cd05466">
    <property type="entry name" value="PBP2_LTTR_substrate"/>
    <property type="match status" value="1"/>
</dbReference>
<protein>
    <submittedName>
        <fullName evidence="6">LysR family transcriptional regulator</fullName>
    </submittedName>
</protein>
<keyword evidence="7" id="KW-1185">Reference proteome</keyword>
<dbReference type="InterPro" id="IPR000847">
    <property type="entry name" value="LysR_HTH_N"/>
</dbReference>
<reference evidence="6" key="1">
    <citation type="submission" date="2018-10" db="EMBL/GenBank/DDBJ databases">
        <title>Schaedlerella arabinophila gen. nov. sp. nov., isolated from the mouse intestinal tract and comparative analysis with the genome of the closely related altered Schaedler flora strain ASF502.</title>
        <authorList>
            <person name="Miyake S."/>
            <person name="Soh M."/>
            <person name="Seedorf H."/>
        </authorList>
    </citation>
    <scope>NUCLEOTIDE SEQUENCE [LARGE SCALE GENOMIC DNA]</scope>
    <source>
        <strain evidence="6">DSM 106076</strain>
    </source>
</reference>
<evidence type="ECO:0000256" key="3">
    <source>
        <dbReference type="ARBA" id="ARBA00023125"/>
    </source>
</evidence>
<dbReference type="Gene3D" id="1.10.10.10">
    <property type="entry name" value="Winged helix-like DNA-binding domain superfamily/Winged helix DNA-binding domain"/>
    <property type="match status" value="1"/>
</dbReference>
<dbReference type="GO" id="GO:0000976">
    <property type="term" value="F:transcription cis-regulatory region binding"/>
    <property type="evidence" value="ECO:0007669"/>
    <property type="project" value="TreeGrafter"/>
</dbReference>
<dbReference type="EMBL" id="RHJS01000002">
    <property type="protein sequence ID" value="RRK34399.1"/>
    <property type="molecule type" value="Genomic_DNA"/>
</dbReference>
<dbReference type="Pfam" id="PF00126">
    <property type="entry name" value="HTH_1"/>
    <property type="match status" value="1"/>
</dbReference>
<dbReference type="GO" id="GO:0003700">
    <property type="term" value="F:DNA-binding transcription factor activity"/>
    <property type="evidence" value="ECO:0007669"/>
    <property type="project" value="InterPro"/>
</dbReference>
<dbReference type="PANTHER" id="PTHR30126:SF64">
    <property type="entry name" value="HTH-TYPE TRANSCRIPTIONAL REGULATOR CITR"/>
    <property type="match status" value="1"/>
</dbReference>
<dbReference type="Gene3D" id="3.40.190.290">
    <property type="match status" value="1"/>
</dbReference>
<dbReference type="Pfam" id="PF03466">
    <property type="entry name" value="LysR_substrate"/>
    <property type="match status" value="1"/>
</dbReference>
<dbReference type="SUPFAM" id="SSF53850">
    <property type="entry name" value="Periplasmic binding protein-like II"/>
    <property type="match status" value="1"/>
</dbReference>
<dbReference type="PROSITE" id="PS50931">
    <property type="entry name" value="HTH_LYSR"/>
    <property type="match status" value="1"/>
</dbReference>
<dbReference type="PRINTS" id="PR00039">
    <property type="entry name" value="HTHLYSR"/>
</dbReference>
<comment type="caution">
    <text evidence="6">The sequence shown here is derived from an EMBL/GenBank/DDBJ whole genome shotgun (WGS) entry which is preliminary data.</text>
</comment>
<evidence type="ECO:0000313" key="7">
    <source>
        <dbReference type="Proteomes" id="UP000274920"/>
    </source>
</evidence>
<comment type="similarity">
    <text evidence="1">Belongs to the LysR transcriptional regulatory family.</text>
</comment>
<keyword evidence="3" id="KW-0238">DNA-binding</keyword>
<evidence type="ECO:0000256" key="2">
    <source>
        <dbReference type="ARBA" id="ARBA00023015"/>
    </source>
</evidence>
<proteinExistence type="inferred from homology"/>
<sequence>MDRWDMDTFENLTKYKIFLSVAENKSISKAAAQLYISQPAVSITIRKLEENLNTTLFIRKSKGVELTEKGRLLYDQAKKALGMLSDIEKSLRFPLYTGYLRIASSSVLCKHFLMPYLKAFSGSYPNTDLAVTCTSSAEAYSMIEACSIDLALVVKPENAGAAVYHSLGVIDYTFVCSPAYREKLNCKNDEIFEYANIMLLDQDNVSRKHINRYYAKNNIIPLHILEVNEMDMLIEFAKMSIGVSCVVKQFVEQELEAGTLMEIVLSNPIPPREIGFLYNDIQPFNENILRFLNVTIHSLVKV</sequence>
<name>A0A426DNM0_9FIRM</name>
<feature type="domain" description="HTH lysR-type" evidence="5">
    <location>
        <begin position="16"/>
        <end position="67"/>
    </location>
</feature>
<evidence type="ECO:0000259" key="5">
    <source>
        <dbReference type="PROSITE" id="PS50931"/>
    </source>
</evidence>
<dbReference type="InterPro" id="IPR036388">
    <property type="entry name" value="WH-like_DNA-bd_sf"/>
</dbReference>
<evidence type="ECO:0000256" key="1">
    <source>
        <dbReference type="ARBA" id="ARBA00009437"/>
    </source>
</evidence>
<dbReference type="AlphaFoldDB" id="A0A426DNM0"/>
<evidence type="ECO:0000313" key="6">
    <source>
        <dbReference type="EMBL" id="RRK34399.1"/>
    </source>
</evidence>